<sequence>MPDPTPAPAPEAYTYIVEHLDPELGPWSELEYACIARETQASSSSTFCLSSLPPSLEVPEALLALSPAFGAETRGVEDLYPGPEDKRRVCLLDPHAERDLCPEDAQVFAAFLFGGILGDDPPRDRTSELRKKGFEGRRLGPVQMTTDTAVRVTRMVIEEQYTLNTIRYVDFPELKFNEHESTQMPFRYVKGPDGKPIMPDGMVDLIKKDADKSIDDLF</sequence>
<dbReference type="PANTHER" id="PTHR35517:SF1">
    <property type="entry name" value="PROTEIN ARGININE N-METHYLTRANSFERASE SFM1"/>
    <property type="match status" value="1"/>
</dbReference>
<proteinExistence type="predicted"/>
<name>A0ABY0H541_9PEZI</name>
<dbReference type="CDD" id="cd18090">
    <property type="entry name" value="Arginine_MT_Sfm1"/>
    <property type="match status" value="1"/>
</dbReference>
<organism evidence="1 2">
    <name type="scientific">Monosporascus cannonballus</name>
    <dbReference type="NCBI Taxonomy" id="155416"/>
    <lineage>
        <taxon>Eukaryota</taxon>
        <taxon>Fungi</taxon>
        <taxon>Dikarya</taxon>
        <taxon>Ascomycota</taxon>
        <taxon>Pezizomycotina</taxon>
        <taxon>Sordariomycetes</taxon>
        <taxon>Xylariomycetidae</taxon>
        <taxon>Xylariales</taxon>
        <taxon>Xylariales incertae sedis</taxon>
        <taxon>Monosporascus</taxon>
    </lineage>
</organism>
<gene>
    <name evidence="1" type="ORF">DL762_006879</name>
</gene>
<dbReference type="Pfam" id="PF04252">
    <property type="entry name" value="SFM1-like"/>
    <property type="match status" value="1"/>
</dbReference>
<comment type="caution">
    <text evidence="1">The sequence shown here is derived from an EMBL/GenBank/DDBJ whole genome shotgun (WGS) entry which is preliminary data.</text>
</comment>
<evidence type="ECO:0008006" key="3">
    <source>
        <dbReference type="Google" id="ProtNLM"/>
    </source>
</evidence>
<evidence type="ECO:0000313" key="2">
    <source>
        <dbReference type="Proteomes" id="UP000294003"/>
    </source>
</evidence>
<evidence type="ECO:0000313" key="1">
    <source>
        <dbReference type="EMBL" id="RYO81897.1"/>
    </source>
</evidence>
<dbReference type="PANTHER" id="PTHR35517">
    <property type="entry name" value="PROTEIN ARGININE N-METHYLTRANSFERASE SFM1"/>
    <property type="match status" value="1"/>
</dbReference>
<dbReference type="EMBL" id="QJNS01000236">
    <property type="protein sequence ID" value="RYO81897.1"/>
    <property type="molecule type" value="Genomic_DNA"/>
</dbReference>
<dbReference type="Proteomes" id="UP000294003">
    <property type="component" value="Unassembled WGS sequence"/>
</dbReference>
<dbReference type="InterPro" id="IPR007364">
    <property type="entry name" value="SFM1-like"/>
</dbReference>
<reference evidence="1 2" key="1">
    <citation type="submission" date="2018-06" db="EMBL/GenBank/DDBJ databases">
        <title>Complete Genomes of Monosporascus.</title>
        <authorList>
            <person name="Robinson A.J."/>
            <person name="Natvig D.O."/>
        </authorList>
    </citation>
    <scope>NUCLEOTIDE SEQUENCE [LARGE SCALE GENOMIC DNA]</scope>
    <source>
        <strain evidence="1 2">CBS 609.92</strain>
    </source>
</reference>
<keyword evidence="2" id="KW-1185">Reference proteome</keyword>
<protein>
    <recommendedName>
        <fullName evidence="3">DUF431 domain-containing protein</fullName>
    </recommendedName>
</protein>
<accession>A0ABY0H541</accession>